<dbReference type="RefSeq" id="XP_001248971.1">
    <property type="nucleotide sequence ID" value="XM_001248970.1"/>
</dbReference>
<evidence type="ECO:0000313" key="3">
    <source>
        <dbReference type="EMBL" id="EAS37388.1"/>
    </source>
</evidence>
<reference evidence="4" key="1">
    <citation type="journal article" date="2009" name="Genome Res.">
        <title>Comparative genomic analyses of the human fungal pathogens Coccidioides and their relatives.</title>
        <authorList>
            <person name="Sharpton T.J."/>
            <person name="Stajich J.E."/>
            <person name="Rounsley S.D."/>
            <person name="Gardner M.J."/>
            <person name="Wortman J.R."/>
            <person name="Jordar V.S."/>
            <person name="Maiti R."/>
            <person name="Kodira C.D."/>
            <person name="Neafsey D.E."/>
            <person name="Zeng Q."/>
            <person name="Hung C.-Y."/>
            <person name="McMahan C."/>
            <person name="Muszewska A."/>
            <person name="Grynberg M."/>
            <person name="Mandel M.A."/>
            <person name="Kellner E.M."/>
            <person name="Barker B.M."/>
            <person name="Galgiani J.N."/>
            <person name="Orbach M.J."/>
            <person name="Kirkland T.N."/>
            <person name="Cole G.T."/>
            <person name="Henn M.R."/>
            <person name="Birren B.W."/>
            <person name="Taylor J.W."/>
        </authorList>
    </citation>
    <scope>NUCLEOTIDE SEQUENCE [LARGE SCALE GENOMIC DNA]</scope>
    <source>
        <strain evidence="4">RS</strain>
    </source>
</reference>
<evidence type="ECO:0000313" key="4">
    <source>
        <dbReference type="Proteomes" id="UP000001261"/>
    </source>
</evidence>
<protein>
    <recommendedName>
        <fullName evidence="2">JmjC domain-containing protein</fullName>
    </recommendedName>
</protein>
<sequence>MPASIHAPSIHAPSPFRVDDSSNEDTDDPTIPSELREFQASLLAQPDDTIRFQQCVAKRDELLARHDGIEVLIADYDKVMSSGCKLYKQQRESRQQEARSSTTTDEEIEQWDRFIGVARDGLKIKRTQLNALKQVSRCWGQDVLQYYGWPSLGVRFCKLLATAANQIASWEEACIKLNRLMLRRTRIPGRRPIRKAKNPISQIDLENLKKWTHRNPYIKDNDPEREPLPFQQLGIDELPDGYGLDKFGLFVLGDFAAAPNSDEQSPESESREVGSENNPAHSVNGSSQPRETDQTNNPENETPNPANESDESKNENPHSVNQASPRHESDQESESGNEGDNLESESDRESVSGNEDSHNTEINDRESNQKSETRLRHRLPKVYKETPKRMRRQGRRRCCSTLPSHIRSMLDDLPKMHTDGKGFLRQLMPYRNSLCYQHLRKFTSITTRIALDDERSDTWREDTSEVVPSSQRPTLTRRLSAPDLHYRAAKRMRFDDQNSPVRTMNRGYERPHDPVRDERFMKQVLEEIVGRLPQEAEDSHGGITNRLIHRLLTRSKTADDGIDAHFWSGKRAAAEVESGNVNIPIIVESQQPFQWSGSDRPILQLFQRMGGFHREVSVQIPSRDGELESFESRTLHEVRERFLKNEVAEDPWNVLDLHNPIPSTLPTFLMGENCQLLSRVRDVVLMGNSAERPVAAIDTWNEWKNVLEWALLCEGGHNTAPHMDSHGFSTWLTVQEGQVGFGWMSRPTKDELDAWIGDPQGYLGGQWRYVVLQPGQTIFFTSATIHYVFRISKGQTLMVGGHILQWSDIGRWMETMIAQTKNPDTTNEDMDFTAGKYVKAVADLIHDRDRSIGDLDKEMVRKFFENVKAFQRMRQSGSRKKHGHRHGQ</sequence>
<dbReference type="KEGG" id="cim:CIMG_02742"/>
<dbReference type="InParanoid" id="A0A0E1S0Z1"/>
<feature type="compositionally biased region" description="Basic and acidic residues" evidence="1">
    <location>
        <begin position="345"/>
        <end position="374"/>
    </location>
</feature>
<accession>A0A0E1S0Z1</accession>
<dbReference type="PROSITE" id="PS51184">
    <property type="entry name" value="JMJC"/>
    <property type="match status" value="1"/>
</dbReference>
<feature type="compositionally biased region" description="Acidic residues" evidence="1">
    <location>
        <begin position="331"/>
        <end position="344"/>
    </location>
</feature>
<gene>
    <name evidence="3" type="ORF">CIMG_02742</name>
</gene>
<feature type="compositionally biased region" description="Low complexity" evidence="1">
    <location>
        <begin position="295"/>
        <end position="307"/>
    </location>
</feature>
<feature type="domain" description="JmjC" evidence="2">
    <location>
        <begin position="681"/>
        <end position="820"/>
    </location>
</feature>
<feature type="region of interest" description="Disordered" evidence="1">
    <location>
        <begin position="1"/>
        <end position="30"/>
    </location>
</feature>
<dbReference type="OMA" id="HNTEIND"/>
<name>A0A0E1S0Z1_COCIM</name>
<dbReference type="OrthoDB" id="4206709at2759"/>
<feature type="compositionally biased region" description="Basic residues" evidence="1">
    <location>
        <begin position="389"/>
        <end position="398"/>
    </location>
</feature>
<dbReference type="AlphaFoldDB" id="A0A0E1S0Z1"/>
<feature type="compositionally biased region" description="Polar residues" evidence="1">
    <location>
        <begin position="275"/>
        <end position="289"/>
    </location>
</feature>
<dbReference type="Proteomes" id="UP000001261">
    <property type="component" value="Unassembled WGS sequence"/>
</dbReference>
<organism evidence="3 4">
    <name type="scientific">Coccidioides immitis (strain RS)</name>
    <name type="common">Valley fever fungus</name>
    <dbReference type="NCBI Taxonomy" id="246410"/>
    <lineage>
        <taxon>Eukaryota</taxon>
        <taxon>Fungi</taxon>
        <taxon>Dikarya</taxon>
        <taxon>Ascomycota</taxon>
        <taxon>Pezizomycotina</taxon>
        <taxon>Eurotiomycetes</taxon>
        <taxon>Eurotiomycetidae</taxon>
        <taxon>Onygenales</taxon>
        <taxon>Onygenaceae</taxon>
        <taxon>Coccidioides</taxon>
    </lineage>
</organism>
<evidence type="ECO:0000259" key="2">
    <source>
        <dbReference type="PROSITE" id="PS51184"/>
    </source>
</evidence>
<reference evidence="4" key="2">
    <citation type="journal article" date="2010" name="Genome Res.">
        <title>Population genomic sequencing of Coccidioides fungi reveals recent hybridization and transposon control.</title>
        <authorList>
            <person name="Neafsey D.E."/>
            <person name="Barker B.M."/>
            <person name="Sharpton T.J."/>
            <person name="Stajich J.E."/>
            <person name="Park D.J."/>
            <person name="Whiston E."/>
            <person name="Hung C.-Y."/>
            <person name="McMahan C."/>
            <person name="White J."/>
            <person name="Sykes S."/>
            <person name="Heiman D."/>
            <person name="Young S."/>
            <person name="Zeng Q."/>
            <person name="Abouelleil A."/>
            <person name="Aftuck L."/>
            <person name="Bessette D."/>
            <person name="Brown A."/>
            <person name="FitzGerald M."/>
            <person name="Lui A."/>
            <person name="Macdonald J.P."/>
            <person name="Priest M."/>
            <person name="Orbach M.J."/>
            <person name="Galgiani J.N."/>
            <person name="Kirkland T.N."/>
            <person name="Cole G.T."/>
            <person name="Birren B.W."/>
            <person name="Henn M.R."/>
            <person name="Taylor J.W."/>
            <person name="Rounsley S.D."/>
        </authorList>
    </citation>
    <scope>GENOME REANNOTATION</scope>
    <source>
        <strain evidence="4">RS</strain>
    </source>
</reference>
<proteinExistence type="predicted"/>
<dbReference type="VEuPathDB" id="FungiDB:CIMG_02742"/>
<dbReference type="STRING" id="246410.A0A0E1S0Z1"/>
<keyword evidence="4" id="KW-1185">Reference proteome</keyword>
<dbReference type="SUPFAM" id="SSF51197">
    <property type="entry name" value="Clavaminate synthase-like"/>
    <property type="match status" value="1"/>
</dbReference>
<dbReference type="Gene3D" id="2.60.120.650">
    <property type="entry name" value="Cupin"/>
    <property type="match status" value="1"/>
</dbReference>
<dbReference type="EMBL" id="GG704911">
    <property type="protein sequence ID" value="EAS37388.1"/>
    <property type="molecule type" value="Genomic_DNA"/>
</dbReference>
<dbReference type="InterPro" id="IPR003347">
    <property type="entry name" value="JmjC_dom"/>
</dbReference>
<evidence type="ECO:0000256" key="1">
    <source>
        <dbReference type="SAM" id="MobiDB-lite"/>
    </source>
</evidence>
<feature type="region of interest" description="Disordered" evidence="1">
    <location>
        <begin position="258"/>
        <end position="398"/>
    </location>
</feature>
<dbReference type="GeneID" id="4568079"/>